<sequence length="49" mass="5292">MLCNDVNDEADSGDNKVVVGAWLAAIAIGVKNREVTKIVVIVFIIMPSY</sequence>
<accession>A0A511QPI2</accession>
<keyword evidence="2" id="KW-1185">Reference proteome</keyword>
<reference evidence="1 2" key="1">
    <citation type="submission" date="2019-07" db="EMBL/GenBank/DDBJ databases">
        <title>Whole genome shotgun sequence of Vibrio superstes NBRC 103154.</title>
        <authorList>
            <person name="Hosoyama A."/>
            <person name="Uohara A."/>
            <person name="Ohji S."/>
            <person name="Ichikawa N."/>
        </authorList>
    </citation>
    <scope>NUCLEOTIDE SEQUENCE [LARGE SCALE GENOMIC DNA]</scope>
    <source>
        <strain evidence="1 2">NBRC 103154</strain>
    </source>
</reference>
<name>A0A511QPI2_9VIBR</name>
<proteinExistence type="predicted"/>
<dbReference type="AlphaFoldDB" id="A0A511QPI2"/>
<gene>
    <name evidence="1" type="ORF">VSU01S_14830</name>
</gene>
<organism evidence="1 2">
    <name type="scientific">Vibrio superstes NBRC 103154</name>
    <dbReference type="NCBI Taxonomy" id="1219062"/>
    <lineage>
        <taxon>Bacteria</taxon>
        <taxon>Pseudomonadati</taxon>
        <taxon>Pseudomonadota</taxon>
        <taxon>Gammaproteobacteria</taxon>
        <taxon>Vibrionales</taxon>
        <taxon>Vibrionaceae</taxon>
        <taxon>Vibrio</taxon>
    </lineage>
</organism>
<dbReference type="Proteomes" id="UP000321113">
    <property type="component" value="Unassembled WGS sequence"/>
</dbReference>
<protein>
    <submittedName>
        <fullName evidence="1">Uncharacterized protein</fullName>
    </submittedName>
</protein>
<evidence type="ECO:0000313" key="1">
    <source>
        <dbReference type="EMBL" id="GEM79238.1"/>
    </source>
</evidence>
<evidence type="ECO:0000313" key="2">
    <source>
        <dbReference type="Proteomes" id="UP000321113"/>
    </source>
</evidence>
<comment type="caution">
    <text evidence="1">The sequence shown here is derived from an EMBL/GenBank/DDBJ whole genome shotgun (WGS) entry which is preliminary data.</text>
</comment>
<dbReference type="EMBL" id="BJXK01000005">
    <property type="protein sequence ID" value="GEM79238.1"/>
    <property type="molecule type" value="Genomic_DNA"/>
</dbReference>